<sequence>MLSFALPLFFIAWFFYRSFSNSKAKAVINIISANLLVILSIPILFGTIVLIYDLIPKILLEKIVNFFISIGLLAILKYIIIALITMIIGFVIYWIQKNAKLKRELIEKSQIKKTISSGLCGACKNKVDLSYKFCPSCGNDLKVVCPHCKKETTKGLPCCFNCGGDLDTKQSEDA</sequence>
<proteinExistence type="predicted"/>
<dbReference type="AlphaFoldDB" id="A0A0S4XPS2"/>
<keyword evidence="1" id="KW-0472">Membrane</keyword>
<feature type="transmembrane region" description="Helical" evidence="1">
    <location>
        <begin position="30"/>
        <end position="52"/>
    </location>
</feature>
<evidence type="ECO:0000259" key="2">
    <source>
        <dbReference type="Pfam" id="PF12773"/>
    </source>
</evidence>
<keyword evidence="1" id="KW-0812">Transmembrane</keyword>
<accession>A0A0S4XPS2</accession>
<evidence type="ECO:0000313" key="3">
    <source>
        <dbReference type="EMBL" id="CUV65909.1"/>
    </source>
</evidence>
<keyword evidence="1" id="KW-1133">Transmembrane helix</keyword>
<feature type="transmembrane region" description="Helical" evidence="1">
    <location>
        <begin position="64"/>
        <end position="95"/>
    </location>
</feature>
<reference evidence="3" key="1">
    <citation type="submission" date="2015-11" db="EMBL/GenBank/DDBJ databases">
        <authorList>
            <person name="Zhang Y."/>
            <person name="Guo Z."/>
        </authorList>
    </citation>
    <scope>NUCLEOTIDE SEQUENCE</scope>
    <source>
        <strain evidence="3">BN30871</strain>
    </source>
</reference>
<dbReference type="Pfam" id="PF12773">
    <property type="entry name" value="DZR"/>
    <property type="match status" value="1"/>
</dbReference>
<evidence type="ECO:0000256" key="1">
    <source>
        <dbReference type="SAM" id="Phobius"/>
    </source>
</evidence>
<feature type="domain" description="DZANK-type" evidence="2">
    <location>
        <begin position="120"/>
        <end position="163"/>
    </location>
</feature>
<protein>
    <recommendedName>
        <fullName evidence="2">DZANK-type domain-containing protein</fullName>
    </recommendedName>
</protein>
<organism evidence="3">
    <name type="scientific">Sulfurovum sp. enrichment culture clone C5</name>
    <dbReference type="NCBI Taxonomy" id="497650"/>
    <lineage>
        <taxon>Bacteria</taxon>
        <taxon>Pseudomonadati</taxon>
        <taxon>Campylobacterota</taxon>
        <taxon>Epsilonproteobacteria</taxon>
        <taxon>Campylobacterales</taxon>
        <taxon>Sulfurovaceae</taxon>
        <taxon>Sulfurovum</taxon>
        <taxon>environmental samples</taxon>
    </lineage>
</organism>
<dbReference type="EMBL" id="FAXN01000052">
    <property type="protein sequence ID" value="CUV65909.1"/>
    <property type="molecule type" value="Genomic_DNA"/>
</dbReference>
<dbReference type="InterPro" id="IPR025874">
    <property type="entry name" value="DZR"/>
</dbReference>
<name>A0A0S4XPS2_9BACT</name>
<gene>
    <name evidence="3" type="ORF">BN3087_500009</name>
</gene>